<dbReference type="EMBL" id="CP076448">
    <property type="protein sequence ID" value="QXM25031.1"/>
    <property type="molecule type" value="Genomic_DNA"/>
</dbReference>
<keyword evidence="3" id="KW-1185">Reference proteome</keyword>
<proteinExistence type="inferred from homology"/>
<reference evidence="2" key="1">
    <citation type="submission" date="2021-06" db="EMBL/GenBank/DDBJ databases">
        <title>Elioraea tepida, sp. nov., a moderately thermophilic aerobic anoxygenic phototrophic bacterium isolated from an alkaline siliceous hot spring mat community in Yellowstone National Park, WY, USA.</title>
        <authorList>
            <person name="Saini M.K."/>
            <person name="Yoshida S."/>
            <person name="Sebastian A."/>
            <person name="Hirose S."/>
            <person name="Hara E."/>
            <person name="Tamaki H."/>
            <person name="Soulier N.T."/>
            <person name="Albert I."/>
            <person name="Hanada S."/>
            <person name="Bryant D.A."/>
            <person name="Tank M."/>
        </authorList>
    </citation>
    <scope>NUCLEOTIDE SEQUENCE</scope>
    <source>
        <strain evidence="2">MS-P2</strain>
    </source>
</reference>
<gene>
    <name evidence="2" type="ORF">KO353_01890</name>
</gene>
<name>A0A975YJV3_9PROT</name>
<accession>A0A975YJV3</accession>
<dbReference type="CDD" id="cd06558">
    <property type="entry name" value="crotonase-like"/>
    <property type="match status" value="1"/>
</dbReference>
<protein>
    <submittedName>
        <fullName evidence="2">Enoyl-CoA hydratase/isomerase family protein</fullName>
    </submittedName>
</protein>
<dbReference type="AlphaFoldDB" id="A0A975YJV3"/>
<dbReference type="Pfam" id="PF00378">
    <property type="entry name" value="ECH_1"/>
    <property type="match status" value="1"/>
</dbReference>
<dbReference type="PANTHER" id="PTHR43459">
    <property type="entry name" value="ENOYL-COA HYDRATASE"/>
    <property type="match status" value="1"/>
</dbReference>
<evidence type="ECO:0000313" key="2">
    <source>
        <dbReference type="EMBL" id="QXM25031.1"/>
    </source>
</evidence>
<evidence type="ECO:0000256" key="1">
    <source>
        <dbReference type="RuleBase" id="RU003707"/>
    </source>
</evidence>
<dbReference type="Proteomes" id="UP000694001">
    <property type="component" value="Chromosome"/>
</dbReference>
<dbReference type="InterPro" id="IPR001753">
    <property type="entry name" value="Enoyl-CoA_hydra/iso"/>
</dbReference>
<evidence type="ECO:0000313" key="3">
    <source>
        <dbReference type="Proteomes" id="UP000694001"/>
    </source>
</evidence>
<dbReference type="RefSeq" id="WP_218286087.1">
    <property type="nucleotide sequence ID" value="NZ_CP076448.1"/>
</dbReference>
<comment type="similarity">
    <text evidence="1">Belongs to the enoyl-CoA hydratase/isomerase family.</text>
</comment>
<dbReference type="InterPro" id="IPR018376">
    <property type="entry name" value="Enoyl-CoA_hyd/isom_CS"/>
</dbReference>
<dbReference type="PANTHER" id="PTHR43459:SF1">
    <property type="entry name" value="EG:BACN32G11.4 PROTEIN"/>
    <property type="match status" value="1"/>
</dbReference>
<dbReference type="KEGG" id="elio:KO353_01890"/>
<organism evidence="2 3">
    <name type="scientific">Elioraea tepida</name>
    <dbReference type="NCBI Taxonomy" id="2843330"/>
    <lineage>
        <taxon>Bacteria</taxon>
        <taxon>Pseudomonadati</taxon>
        <taxon>Pseudomonadota</taxon>
        <taxon>Alphaproteobacteria</taxon>
        <taxon>Acetobacterales</taxon>
        <taxon>Elioraeaceae</taxon>
        <taxon>Elioraea</taxon>
    </lineage>
</organism>
<sequence>MTETVLVEQHPGWRRLVLNRPERLNAFDRAMQEALHRALDDAEADRSCRAVVLAGSGRAFSAGQDLESVRSEADLGRVLEDGWNPLILRLGRLGVPTVAAVHGIAAGAGVALALACDIVLAARSARFHMAFARIGLIPDSGATWQLPRLIGPARARAISMLAEPVTAEQAEAWGMIWRAVEDEVFGAEAAKLAERLAAGPTAALVATRGAFAAAGTATLEAQLERERDLQRAAGQHPDYAEGVAAFLEKRAPRFGARA</sequence>
<dbReference type="PROSITE" id="PS00166">
    <property type="entry name" value="ENOYL_COA_HYDRATASE"/>
    <property type="match status" value="1"/>
</dbReference>
<dbReference type="GO" id="GO:0003824">
    <property type="term" value="F:catalytic activity"/>
    <property type="evidence" value="ECO:0007669"/>
    <property type="project" value="InterPro"/>
</dbReference>